<evidence type="ECO:0000256" key="11">
    <source>
        <dbReference type="ARBA" id="ARBA00071467"/>
    </source>
</evidence>
<evidence type="ECO:0000256" key="4">
    <source>
        <dbReference type="ARBA" id="ARBA00011738"/>
    </source>
</evidence>
<dbReference type="PROSITE" id="PS51462">
    <property type="entry name" value="NUDIX"/>
    <property type="match status" value="1"/>
</dbReference>
<dbReference type="PANTHER" id="PTHR11839">
    <property type="entry name" value="UDP/ADP-SUGAR PYROPHOSPHATASE"/>
    <property type="match status" value="1"/>
</dbReference>
<dbReference type="Gene3D" id="3.90.79.10">
    <property type="entry name" value="Nucleoside Triphosphate Pyrophosphohydrolase"/>
    <property type="match status" value="1"/>
</dbReference>
<accession>V9LDJ5</accession>
<evidence type="ECO:0000256" key="2">
    <source>
        <dbReference type="ARBA" id="ARBA00004496"/>
    </source>
</evidence>
<dbReference type="EMBL" id="JW877866">
    <property type="protein sequence ID" value="AFP10383.1"/>
    <property type="molecule type" value="mRNA"/>
</dbReference>
<evidence type="ECO:0000256" key="12">
    <source>
        <dbReference type="ARBA" id="ARBA00080475"/>
    </source>
</evidence>
<dbReference type="PANTHER" id="PTHR11839:SF15">
    <property type="entry name" value="URIDINE DIPHOSPHATE GLUCOSE PYROPHOSPHATASE NUDT14"/>
    <property type="match status" value="1"/>
</dbReference>
<organism evidence="14">
    <name type="scientific">Callorhinchus milii</name>
    <name type="common">Ghost shark</name>
    <dbReference type="NCBI Taxonomy" id="7868"/>
    <lineage>
        <taxon>Eukaryota</taxon>
        <taxon>Metazoa</taxon>
        <taxon>Chordata</taxon>
        <taxon>Craniata</taxon>
        <taxon>Vertebrata</taxon>
        <taxon>Chondrichthyes</taxon>
        <taxon>Holocephali</taxon>
        <taxon>Chimaeriformes</taxon>
        <taxon>Callorhinchidae</taxon>
        <taxon>Callorhinchus</taxon>
    </lineage>
</organism>
<evidence type="ECO:0000256" key="7">
    <source>
        <dbReference type="ARBA" id="ARBA00022842"/>
    </source>
</evidence>
<reference evidence="14" key="1">
    <citation type="journal article" date="2014" name="Nature">
        <title>Elephant shark genome provides unique insights into gnathostome evolution.</title>
        <authorList>
            <consortium name="International Elephant Shark Genome Sequencing Consortium"/>
            <person name="Venkatesh B."/>
            <person name="Lee A.P."/>
            <person name="Ravi V."/>
            <person name="Maurya A.K."/>
            <person name="Lian M.M."/>
            <person name="Swann J.B."/>
            <person name="Ohta Y."/>
            <person name="Flajnik M.F."/>
            <person name="Sutoh Y."/>
            <person name="Kasahara M."/>
            <person name="Hoon S."/>
            <person name="Gangu V."/>
            <person name="Roy S.W."/>
            <person name="Irimia M."/>
            <person name="Korzh V."/>
            <person name="Kondrychyn I."/>
            <person name="Lim Z.W."/>
            <person name="Tay B.H."/>
            <person name="Tohari S."/>
            <person name="Kong K.W."/>
            <person name="Ho S."/>
            <person name="Lorente-Galdos B."/>
            <person name="Quilez J."/>
            <person name="Marques-Bonet T."/>
            <person name="Raney B.J."/>
            <person name="Ingham P.W."/>
            <person name="Tay A."/>
            <person name="Hillier L.W."/>
            <person name="Minx P."/>
            <person name="Boehm T."/>
            <person name="Wilson R.K."/>
            <person name="Brenner S."/>
            <person name="Warren W.C."/>
        </authorList>
    </citation>
    <scope>NUCLEOTIDE SEQUENCE</scope>
    <source>
        <tissue evidence="14">Heart</tissue>
    </source>
</reference>
<dbReference type="GO" id="GO:0005737">
    <property type="term" value="C:cytoplasm"/>
    <property type="evidence" value="ECO:0007669"/>
    <property type="project" value="UniProtKB-SubCell"/>
</dbReference>
<evidence type="ECO:0000256" key="3">
    <source>
        <dbReference type="ARBA" id="ARBA00005582"/>
    </source>
</evidence>
<evidence type="ECO:0000256" key="6">
    <source>
        <dbReference type="ARBA" id="ARBA00022801"/>
    </source>
</evidence>
<dbReference type="CDD" id="cd18887">
    <property type="entry name" value="NUDIX_UGPPase_Nudt14"/>
    <property type="match status" value="1"/>
</dbReference>
<evidence type="ECO:0000256" key="5">
    <source>
        <dbReference type="ARBA" id="ARBA00022490"/>
    </source>
</evidence>
<comment type="catalytic activity">
    <reaction evidence="8">
        <text>UDP-sugar + H2O = UMP + alpha-D-aldose 1-phosphate.</text>
        <dbReference type="EC" id="3.6.1.45"/>
    </reaction>
</comment>
<feature type="domain" description="Nudix hydrolase" evidence="13">
    <location>
        <begin position="38"/>
        <end position="216"/>
    </location>
</feature>
<evidence type="ECO:0000259" key="13">
    <source>
        <dbReference type="PROSITE" id="PS51462"/>
    </source>
</evidence>
<proteinExistence type="evidence at transcript level"/>
<name>V9LDJ5_CALMI</name>
<dbReference type="EC" id="3.6.1.45" evidence="10"/>
<dbReference type="GO" id="GO:0019693">
    <property type="term" value="P:ribose phosphate metabolic process"/>
    <property type="evidence" value="ECO:0007669"/>
    <property type="project" value="TreeGrafter"/>
</dbReference>
<sequence length="235" mass="26018">MDVLSHVELGACADSRFLRPLRVRYNQNGTNKSWDFMKSHDSVSILLFNTSRQCFILVKQFRPAVYMCECFRKGLLDVQEVTDSGLWEGVPVPSRLLPAVAGVTYELCAGIIDKPGLSEAEIAREELLEECGYNVPAERLRKITSYRSGVGVMGAKQTMFYAEVSDEMLEGAGGGQAEEGELIEVVEVPLADWHSFAFDETLPKPMGVIFALTWFQSNIAPGLAAVPNPPRSEEH</sequence>
<dbReference type="GO" id="GO:0008768">
    <property type="term" value="F:UDP-sugar diphosphatase activity"/>
    <property type="evidence" value="ECO:0007669"/>
    <property type="project" value="UniProtKB-EC"/>
</dbReference>
<feature type="non-terminal residue" evidence="14">
    <location>
        <position position="235"/>
    </location>
</feature>
<evidence type="ECO:0000256" key="9">
    <source>
        <dbReference type="ARBA" id="ARBA00054674"/>
    </source>
</evidence>
<comment type="subcellular location">
    <subcellularLocation>
        <location evidence="2">Cytoplasm</location>
    </subcellularLocation>
</comment>
<dbReference type="InterPro" id="IPR015797">
    <property type="entry name" value="NUDIX_hydrolase-like_dom_sf"/>
</dbReference>
<comment type="function">
    <text evidence="9">Hydrolyzes UDP-glucose to glucose 1-phosphate and UMP and ADP-ribose to ribose 5-phosphate and AMP. The physiological substrate is probably UDP-glucose. Poor activity on other substrates such as ADP-glucose, CDP-glucose, GDP-glucose and GDP-mannose.</text>
</comment>
<dbReference type="GO" id="GO:0006753">
    <property type="term" value="P:nucleoside phosphate metabolic process"/>
    <property type="evidence" value="ECO:0007669"/>
    <property type="project" value="TreeGrafter"/>
</dbReference>
<keyword evidence="6" id="KW-0378">Hydrolase</keyword>
<dbReference type="NCBIfam" id="TIGR00052">
    <property type="entry name" value="nudix-type nucleoside diphosphatase, YffH/AdpP family"/>
    <property type="match status" value="1"/>
</dbReference>
<dbReference type="InterPro" id="IPR004385">
    <property type="entry name" value="NDP_pyrophosphatase"/>
</dbReference>
<evidence type="ECO:0000256" key="1">
    <source>
        <dbReference type="ARBA" id="ARBA00001946"/>
    </source>
</evidence>
<evidence type="ECO:0000256" key="10">
    <source>
        <dbReference type="ARBA" id="ARBA00066480"/>
    </source>
</evidence>
<dbReference type="GO" id="GO:0046872">
    <property type="term" value="F:metal ion binding"/>
    <property type="evidence" value="ECO:0007669"/>
    <property type="project" value="InterPro"/>
</dbReference>
<evidence type="ECO:0000313" key="14">
    <source>
        <dbReference type="EMBL" id="AFP10383.1"/>
    </source>
</evidence>
<comment type="similarity">
    <text evidence="3">Belongs to the Nudix hydrolase family.</text>
</comment>
<dbReference type="AlphaFoldDB" id="V9LDJ5"/>
<protein>
    <recommendedName>
        <fullName evidence="11">Uridine diphosphate glucose pyrophosphatase NUDT14</fullName>
        <ecNumber evidence="10">3.6.1.45</ecNumber>
    </recommendedName>
    <alternativeName>
        <fullName evidence="12">Nucleoside diphosphate-linked moiety X motif 14</fullName>
    </alternativeName>
</protein>
<dbReference type="InterPro" id="IPR000086">
    <property type="entry name" value="NUDIX_hydrolase_dom"/>
</dbReference>
<keyword evidence="5" id="KW-0963">Cytoplasm</keyword>
<dbReference type="FunFam" id="3.90.79.10:FF:000035">
    <property type="entry name" value="Uridine diphosphate glucose pyrophosphatase"/>
    <property type="match status" value="1"/>
</dbReference>
<dbReference type="SUPFAM" id="SSF55811">
    <property type="entry name" value="Nudix"/>
    <property type="match status" value="1"/>
</dbReference>
<evidence type="ECO:0000256" key="8">
    <source>
        <dbReference type="ARBA" id="ARBA00051086"/>
    </source>
</evidence>
<comment type="cofactor">
    <cofactor evidence="1">
        <name>Mg(2+)</name>
        <dbReference type="ChEBI" id="CHEBI:18420"/>
    </cofactor>
</comment>
<keyword evidence="7" id="KW-0460">Magnesium</keyword>
<comment type="subunit">
    <text evidence="4">Homodimer.</text>
</comment>